<dbReference type="PANTHER" id="PTHR46154">
    <property type="match status" value="1"/>
</dbReference>
<dbReference type="AlphaFoldDB" id="A0AB34KI15"/>
<keyword evidence="5 8" id="KW-1133">Transmembrane helix</keyword>
<feature type="transmembrane region" description="Helical" evidence="8">
    <location>
        <begin position="197"/>
        <end position="216"/>
    </location>
</feature>
<dbReference type="InterPro" id="IPR031155">
    <property type="entry name" value="DUR"/>
</dbReference>
<comment type="similarity">
    <text evidence="2 7">Belongs to the sodium:solute symporter (SSF) (TC 2.A.21) family.</text>
</comment>
<dbReference type="PROSITE" id="PS50283">
    <property type="entry name" value="NA_SOLUT_SYMP_3"/>
    <property type="match status" value="1"/>
</dbReference>
<evidence type="ECO:0000256" key="1">
    <source>
        <dbReference type="ARBA" id="ARBA00004141"/>
    </source>
</evidence>
<feature type="transmembrane region" description="Helical" evidence="8">
    <location>
        <begin position="490"/>
        <end position="516"/>
    </location>
</feature>
<dbReference type="Pfam" id="PF00474">
    <property type="entry name" value="SSF"/>
    <property type="match status" value="1"/>
</dbReference>
<gene>
    <name evidence="9" type="ORF">WHR41_06303</name>
</gene>
<feature type="transmembrane region" description="Helical" evidence="8">
    <location>
        <begin position="425"/>
        <end position="449"/>
    </location>
</feature>
<feature type="transmembrane region" description="Helical" evidence="8">
    <location>
        <begin position="603"/>
        <end position="625"/>
    </location>
</feature>
<protein>
    <recommendedName>
        <fullName evidence="11">Urea active transporter</fullName>
    </recommendedName>
</protein>
<organism evidence="9 10">
    <name type="scientific">Cladosporium halotolerans</name>
    <dbReference type="NCBI Taxonomy" id="1052096"/>
    <lineage>
        <taxon>Eukaryota</taxon>
        <taxon>Fungi</taxon>
        <taxon>Dikarya</taxon>
        <taxon>Ascomycota</taxon>
        <taxon>Pezizomycotina</taxon>
        <taxon>Dothideomycetes</taxon>
        <taxon>Dothideomycetidae</taxon>
        <taxon>Cladosporiales</taxon>
        <taxon>Cladosporiaceae</taxon>
        <taxon>Cladosporium</taxon>
    </lineage>
</organism>
<dbReference type="RefSeq" id="XP_069227504.1">
    <property type="nucleotide sequence ID" value="XM_069374908.1"/>
</dbReference>
<feature type="transmembrane region" description="Helical" evidence="8">
    <location>
        <begin position="456"/>
        <end position="478"/>
    </location>
</feature>
<keyword evidence="3" id="KW-0813">Transport</keyword>
<evidence type="ECO:0000256" key="8">
    <source>
        <dbReference type="SAM" id="Phobius"/>
    </source>
</evidence>
<sequence length="678" mass="72757">MSDQSVLGKLPQGTGYGIILGFGCLFVAIVHSISTWSARHKNEVQGSEMFTTAKRSIKSGLTASAVVSSWTIASTLLSSTTWSYSYGVAGAYFYGAGALTVIGVFVLSAIELKRRAPAAHTFFEISRIRYGKAGHIVFMAYSTLYCTINCVNILIGGSAVFSIMTGMNQIAAIFLLPCGIVLFTLSGGVKAVIITDYINTIFIHCTVLAGVFVAYAKPDKVLGSPDRIWELLKTAAERSPVPGNAGGEYLTMRSEDAILLGIVLWCAIFGCTIDVQLFQKAITADPAATLPGYIIGGVAWFSIPFCLATTFGLSARAMEFTALFPRAITPTEVAQGLTLPIAAGAMMGQAGSVLVLIMVFMACTSGFSADTVSIAAVYIYDVYKQYFNPNASGGQLVRMSHLAVAVWSLLMAVIATGISRTEIGVNYIVTCIGIFCGCAVFPFYATLLWKQQNQMAVIFAPILGSITSIASWLGSAHAMHGAITIASTSAIYPLLIGNVVSVLSGIIYSVALTYAFGVDTFDWSLLSTGIHTTNDIDVAGMTVEQVREQADAEVVTSEMDAKLRRGTRLAIFATIFFFLAMMVLWPLPMFGTGYIFSKGFFKGWVVITFFWAWGAALTITILPLWQGRKTLVSFFRSGFGLRSSPIQGIKVQESIDGNGESASVIQRDVHIREYVKAG</sequence>
<dbReference type="GO" id="GO:0015606">
    <property type="term" value="F:spermidine transmembrane transporter activity"/>
    <property type="evidence" value="ECO:0007669"/>
    <property type="project" value="TreeGrafter"/>
</dbReference>
<keyword evidence="10" id="KW-1185">Reference proteome</keyword>
<dbReference type="InterPro" id="IPR001734">
    <property type="entry name" value="Na/solute_symporter"/>
</dbReference>
<dbReference type="Proteomes" id="UP000803884">
    <property type="component" value="Unassembled WGS sequence"/>
</dbReference>
<dbReference type="CDD" id="cd11476">
    <property type="entry name" value="SLC5sbd_DUR3"/>
    <property type="match status" value="1"/>
</dbReference>
<evidence type="ECO:0000313" key="9">
    <source>
        <dbReference type="EMBL" id="KAL1584398.1"/>
    </source>
</evidence>
<feature type="transmembrane region" description="Helical" evidence="8">
    <location>
        <begin position="401"/>
        <end position="419"/>
    </location>
</feature>
<dbReference type="Gene3D" id="1.20.1730.10">
    <property type="entry name" value="Sodium/glucose cotransporter"/>
    <property type="match status" value="1"/>
</dbReference>
<feature type="transmembrane region" description="Helical" evidence="8">
    <location>
        <begin position="59"/>
        <end position="79"/>
    </location>
</feature>
<reference evidence="9 10" key="1">
    <citation type="journal article" date="2020" name="Microbiol. Resour. Announc.">
        <title>Draft Genome Sequence of a Cladosporium Species Isolated from the Mesophotic Ascidian Didemnum maculosum.</title>
        <authorList>
            <person name="Gioti A."/>
            <person name="Siaperas R."/>
            <person name="Nikolaivits E."/>
            <person name="Le Goff G."/>
            <person name="Ouazzani J."/>
            <person name="Kotoulas G."/>
            <person name="Topakas E."/>
        </authorList>
    </citation>
    <scope>NUCLEOTIDE SEQUENCE [LARGE SCALE GENOMIC DNA]</scope>
    <source>
        <strain evidence="9 10">TM138-S3</strain>
    </source>
</reference>
<comment type="subcellular location">
    <subcellularLocation>
        <location evidence="1">Membrane</location>
        <topology evidence="1">Multi-pass membrane protein</topology>
    </subcellularLocation>
</comment>
<dbReference type="GeneID" id="96007746"/>
<proteinExistence type="inferred from homology"/>
<keyword evidence="4 8" id="KW-0812">Transmembrane</keyword>
<feature type="transmembrane region" description="Helical" evidence="8">
    <location>
        <begin position="353"/>
        <end position="380"/>
    </location>
</feature>
<evidence type="ECO:0000256" key="7">
    <source>
        <dbReference type="RuleBase" id="RU362091"/>
    </source>
</evidence>
<evidence type="ECO:0000256" key="2">
    <source>
        <dbReference type="ARBA" id="ARBA00006434"/>
    </source>
</evidence>
<comment type="caution">
    <text evidence="9">The sequence shown here is derived from an EMBL/GenBank/DDBJ whole genome shotgun (WGS) entry which is preliminary data.</text>
</comment>
<evidence type="ECO:0000256" key="3">
    <source>
        <dbReference type="ARBA" id="ARBA00022448"/>
    </source>
</evidence>
<feature type="transmembrane region" description="Helical" evidence="8">
    <location>
        <begin position="15"/>
        <end position="38"/>
    </location>
</feature>
<name>A0AB34KI15_9PEZI</name>
<evidence type="ECO:0000256" key="4">
    <source>
        <dbReference type="ARBA" id="ARBA00022692"/>
    </source>
</evidence>
<dbReference type="GO" id="GO:0015204">
    <property type="term" value="F:urea transmembrane transporter activity"/>
    <property type="evidence" value="ECO:0007669"/>
    <property type="project" value="InterPro"/>
</dbReference>
<feature type="transmembrane region" description="Helical" evidence="8">
    <location>
        <begin position="91"/>
        <end position="112"/>
    </location>
</feature>
<evidence type="ECO:0000313" key="10">
    <source>
        <dbReference type="Proteomes" id="UP000803884"/>
    </source>
</evidence>
<feature type="transmembrane region" description="Helical" evidence="8">
    <location>
        <begin position="257"/>
        <end position="278"/>
    </location>
</feature>
<feature type="transmembrane region" description="Helical" evidence="8">
    <location>
        <begin position="161"/>
        <end position="185"/>
    </location>
</feature>
<dbReference type="InterPro" id="IPR038377">
    <property type="entry name" value="Na/Glc_symporter_sf"/>
</dbReference>
<feature type="transmembrane region" description="Helical" evidence="8">
    <location>
        <begin position="133"/>
        <end position="155"/>
    </location>
</feature>
<evidence type="ECO:0000256" key="6">
    <source>
        <dbReference type="ARBA" id="ARBA00023136"/>
    </source>
</evidence>
<evidence type="ECO:0000256" key="5">
    <source>
        <dbReference type="ARBA" id="ARBA00022989"/>
    </source>
</evidence>
<dbReference type="EMBL" id="JAAQHG020000026">
    <property type="protein sequence ID" value="KAL1584398.1"/>
    <property type="molecule type" value="Genomic_DNA"/>
</dbReference>
<dbReference type="GO" id="GO:0005886">
    <property type="term" value="C:plasma membrane"/>
    <property type="evidence" value="ECO:0007669"/>
    <property type="project" value="TreeGrafter"/>
</dbReference>
<keyword evidence="6 8" id="KW-0472">Membrane</keyword>
<dbReference type="GO" id="GO:0015489">
    <property type="term" value="F:putrescine transmembrane transporter activity"/>
    <property type="evidence" value="ECO:0007669"/>
    <property type="project" value="TreeGrafter"/>
</dbReference>
<dbReference type="PANTHER" id="PTHR46154:SF4">
    <property type="entry name" value="UREA ACTIVE TRANSPORTER"/>
    <property type="match status" value="1"/>
</dbReference>
<feature type="transmembrane region" description="Helical" evidence="8">
    <location>
        <begin position="569"/>
        <end position="591"/>
    </location>
</feature>
<accession>A0AB34KI15</accession>
<evidence type="ECO:0008006" key="11">
    <source>
        <dbReference type="Google" id="ProtNLM"/>
    </source>
</evidence>
<feature type="transmembrane region" description="Helical" evidence="8">
    <location>
        <begin position="290"/>
        <end position="313"/>
    </location>
</feature>